<sequence>MNKSLRILLLFFLITTVTNFKKGIAQHLLVNVHSNAAHLVVDKLAGCIQYETISSVTDIHNNAENFLGLHNYLATAFPLVHQYLTREAVNNYSLLYTWTGTNSSLKPVLISAHLDVVPIESASENDWRHDPFKGEIADGYIWGRGTMDDKYRVIAILEAAERLLQQNYQPERTIYFAFGHDEEVGGYEGAGQISALLESRGVALEAVFDEGLAVAEDIIPGVEEQLALVGTAAKGNLNLKLTVTGEGGHSSMPPLETPIALLSRALVRLHDKPFKPRMIPTTRETVNVLASRMGGKYKFAVRHYGLFENRILKMLAQDQATNALIRTKMAPTILEAGDKYNVLPRIATAIINIRILNGEDINSVIKHVKKSIADDRVQVEVFGKYTPPSPVTPTDTWLYAALNSTINKTFPDALVVPALFPGATDSKHYTNLTPNIFRFAPQVVNRESAKLVHNVNERISVDVLRKCIQFYENLIQTTCGINAAQKFVKKNEAAALPFGVNGE</sequence>
<dbReference type="SUPFAM" id="SSF55031">
    <property type="entry name" value="Bacterial exopeptidase dimerisation domain"/>
    <property type="match status" value="1"/>
</dbReference>
<dbReference type="Gene3D" id="3.40.630.10">
    <property type="entry name" value="Zn peptidases"/>
    <property type="match status" value="1"/>
</dbReference>
<accession>A0A923N3Y7</accession>
<dbReference type="EMBL" id="JACRVF010000001">
    <property type="protein sequence ID" value="MBC5991803.1"/>
    <property type="molecule type" value="Genomic_DNA"/>
</dbReference>
<feature type="domain" description="Peptidase M20 dimerisation" evidence="6">
    <location>
        <begin position="232"/>
        <end position="374"/>
    </location>
</feature>
<comment type="caution">
    <text evidence="7">The sequence shown here is derived from an EMBL/GenBank/DDBJ whole genome shotgun (WGS) entry which is preliminary data.</text>
</comment>
<reference evidence="7" key="1">
    <citation type="submission" date="2020-08" db="EMBL/GenBank/DDBJ databases">
        <title>Pontibacter sp. SD6 16S ribosomal RNA gene Genome sequencing and assembly.</title>
        <authorList>
            <person name="Kang M."/>
        </authorList>
    </citation>
    <scope>NUCLEOTIDE SEQUENCE</scope>
    <source>
        <strain evidence="7">SD6</strain>
    </source>
</reference>
<protein>
    <submittedName>
        <fullName evidence="7">M20/M25/M40 family metallo-hydrolase</fullName>
    </submittedName>
</protein>
<keyword evidence="5" id="KW-0862">Zinc</keyword>
<keyword evidence="3" id="KW-0479">Metal-binding</keyword>
<dbReference type="InterPro" id="IPR011650">
    <property type="entry name" value="Peptidase_M20_dimer"/>
</dbReference>
<dbReference type="GO" id="GO:0046872">
    <property type="term" value="F:metal ion binding"/>
    <property type="evidence" value="ECO:0007669"/>
    <property type="project" value="UniProtKB-KW"/>
</dbReference>
<dbReference type="FunFam" id="3.40.630.10:FF:000027">
    <property type="entry name" value="N-fatty-acyl-amino acid synthase/hydrolase PM20D1"/>
    <property type="match status" value="1"/>
</dbReference>
<dbReference type="InterPro" id="IPR002933">
    <property type="entry name" value="Peptidase_M20"/>
</dbReference>
<gene>
    <name evidence="7" type="ORF">H8S84_03020</name>
</gene>
<dbReference type="Pfam" id="PF07687">
    <property type="entry name" value="M20_dimer"/>
    <property type="match status" value="1"/>
</dbReference>
<keyword evidence="4" id="KW-0378">Hydrolase</keyword>
<dbReference type="SUPFAM" id="SSF53187">
    <property type="entry name" value="Zn-dependent exopeptidases"/>
    <property type="match status" value="1"/>
</dbReference>
<comment type="similarity">
    <text evidence="1">Belongs to the peptidase M20A family.</text>
</comment>
<evidence type="ECO:0000259" key="6">
    <source>
        <dbReference type="Pfam" id="PF07687"/>
    </source>
</evidence>
<proteinExistence type="inferred from homology"/>
<keyword evidence="8" id="KW-1185">Reference proteome</keyword>
<keyword evidence="2" id="KW-0645">Protease</keyword>
<organism evidence="7 8">
    <name type="scientific">Pontibacter cellulosilyticus</name>
    <dbReference type="NCBI Taxonomy" id="1720253"/>
    <lineage>
        <taxon>Bacteria</taxon>
        <taxon>Pseudomonadati</taxon>
        <taxon>Bacteroidota</taxon>
        <taxon>Cytophagia</taxon>
        <taxon>Cytophagales</taxon>
        <taxon>Hymenobacteraceae</taxon>
        <taxon>Pontibacter</taxon>
    </lineage>
</organism>
<dbReference type="InterPro" id="IPR047177">
    <property type="entry name" value="Pept_M20A"/>
</dbReference>
<evidence type="ECO:0000313" key="7">
    <source>
        <dbReference type="EMBL" id="MBC5991803.1"/>
    </source>
</evidence>
<dbReference type="Gene3D" id="1.10.150.900">
    <property type="match status" value="1"/>
</dbReference>
<evidence type="ECO:0000313" key="8">
    <source>
        <dbReference type="Proteomes" id="UP000603640"/>
    </source>
</evidence>
<dbReference type="GO" id="GO:0008233">
    <property type="term" value="F:peptidase activity"/>
    <property type="evidence" value="ECO:0007669"/>
    <property type="project" value="UniProtKB-KW"/>
</dbReference>
<dbReference type="PROSITE" id="PS00758">
    <property type="entry name" value="ARGE_DAPE_CPG2_1"/>
    <property type="match status" value="1"/>
</dbReference>
<dbReference type="PANTHER" id="PTHR45962:SF1">
    <property type="entry name" value="N-FATTY-ACYL-AMINO ACID SYNTHASE_HYDROLASE PM20D1"/>
    <property type="match status" value="1"/>
</dbReference>
<dbReference type="Pfam" id="PF01546">
    <property type="entry name" value="Peptidase_M20"/>
    <property type="match status" value="1"/>
</dbReference>
<name>A0A923N3Y7_9BACT</name>
<dbReference type="InterPro" id="IPR001261">
    <property type="entry name" value="ArgE/DapE_CS"/>
</dbReference>
<dbReference type="AlphaFoldDB" id="A0A923N3Y7"/>
<dbReference type="GO" id="GO:0006508">
    <property type="term" value="P:proteolysis"/>
    <property type="evidence" value="ECO:0007669"/>
    <property type="project" value="UniProtKB-KW"/>
</dbReference>
<dbReference type="Gene3D" id="3.30.70.360">
    <property type="match status" value="1"/>
</dbReference>
<evidence type="ECO:0000256" key="5">
    <source>
        <dbReference type="ARBA" id="ARBA00022833"/>
    </source>
</evidence>
<dbReference type="RefSeq" id="WP_187065788.1">
    <property type="nucleotide sequence ID" value="NZ_JACRVF010000001.1"/>
</dbReference>
<evidence type="ECO:0000256" key="2">
    <source>
        <dbReference type="ARBA" id="ARBA00022670"/>
    </source>
</evidence>
<evidence type="ECO:0000256" key="3">
    <source>
        <dbReference type="ARBA" id="ARBA00022723"/>
    </source>
</evidence>
<evidence type="ECO:0000256" key="4">
    <source>
        <dbReference type="ARBA" id="ARBA00022801"/>
    </source>
</evidence>
<dbReference type="InterPro" id="IPR036264">
    <property type="entry name" value="Bact_exopeptidase_dim_dom"/>
</dbReference>
<dbReference type="Proteomes" id="UP000603640">
    <property type="component" value="Unassembled WGS sequence"/>
</dbReference>
<evidence type="ECO:0000256" key="1">
    <source>
        <dbReference type="ARBA" id="ARBA00006247"/>
    </source>
</evidence>
<dbReference type="PANTHER" id="PTHR45962">
    <property type="entry name" value="N-FATTY-ACYL-AMINO ACID SYNTHASE/HYDROLASE PM20D1"/>
    <property type="match status" value="1"/>
</dbReference>